<keyword evidence="7" id="KW-1185">Reference proteome</keyword>
<protein>
    <submittedName>
        <fullName evidence="6">Patatin-like phospholipase family protein</fullName>
    </submittedName>
</protein>
<evidence type="ECO:0000256" key="4">
    <source>
        <dbReference type="PROSITE-ProRule" id="PRU01161"/>
    </source>
</evidence>
<dbReference type="PROSITE" id="PS51635">
    <property type="entry name" value="PNPLA"/>
    <property type="match status" value="1"/>
</dbReference>
<dbReference type="Pfam" id="PF01734">
    <property type="entry name" value="Patatin"/>
    <property type="match status" value="1"/>
</dbReference>
<evidence type="ECO:0000256" key="3">
    <source>
        <dbReference type="ARBA" id="ARBA00023098"/>
    </source>
</evidence>
<evidence type="ECO:0000256" key="2">
    <source>
        <dbReference type="ARBA" id="ARBA00022963"/>
    </source>
</evidence>
<feature type="active site" description="Nucleophile" evidence="4">
    <location>
        <position position="88"/>
    </location>
</feature>
<sequence>MLGGFGRGVLLLYVGYQSLSFRGPVRISVDNRQGSIEHDGSQEVNMTSADKTVSLVLGSGGARGLAHIGVIHWLEEHGYSIESISGCSMGALIGGIYAAGKLDQYEEWVRSITRRDIMALLDLTWDKGGLVRGDKLIDTLIDLVGDVHIEDLPIHFTAVATDLHSQKEVWINSGKLFDAIRASIAIPLLFTPFKYKGHVLVDGGVLNPVPIAPAFHDNTDMTLAVNLNAPVSDREEPIEEVVVAEEVSASPIRDRINRFIQRWQQSKAGSSGGDWGAYEVAIQAFDTMQSSIARQKLAVYPPDLVIEVARNACQLLEFDRAAEMIDLGYRKAEECLKVER</sequence>
<dbReference type="Gene3D" id="3.40.1090.10">
    <property type="entry name" value="Cytosolic phospholipase A2 catalytic domain"/>
    <property type="match status" value="2"/>
</dbReference>
<dbReference type="PANTHER" id="PTHR14226">
    <property type="entry name" value="NEUROPATHY TARGET ESTERASE/SWISS CHEESE D.MELANOGASTER"/>
    <property type="match status" value="1"/>
</dbReference>
<organism evidence="6 7">
    <name type="scientific">Marinobacterium maritimum</name>
    <dbReference type="NCBI Taxonomy" id="500162"/>
    <lineage>
        <taxon>Bacteria</taxon>
        <taxon>Pseudomonadati</taxon>
        <taxon>Pseudomonadota</taxon>
        <taxon>Gammaproteobacteria</taxon>
        <taxon>Oceanospirillales</taxon>
        <taxon>Oceanospirillaceae</taxon>
        <taxon>Marinobacterium</taxon>
    </lineage>
</organism>
<dbReference type="InterPro" id="IPR016035">
    <property type="entry name" value="Acyl_Trfase/lysoPLipase"/>
</dbReference>
<proteinExistence type="predicted"/>
<dbReference type="InterPro" id="IPR002641">
    <property type="entry name" value="PNPLA_dom"/>
</dbReference>
<dbReference type="Proteomes" id="UP001499915">
    <property type="component" value="Unassembled WGS sequence"/>
</dbReference>
<evidence type="ECO:0000256" key="1">
    <source>
        <dbReference type="ARBA" id="ARBA00022801"/>
    </source>
</evidence>
<dbReference type="PANTHER" id="PTHR14226:SF76">
    <property type="entry name" value="NTE FAMILY PROTEIN RSSA"/>
    <property type="match status" value="1"/>
</dbReference>
<comment type="caution">
    <text evidence="6">The sequence shown here is derived from an EMBL/GenBank/DDBJ whole genome shotgun (WGS) entry which is preliminary data.</text>
</comment>
<comment type="caution">
    <text evidence="4">Lacks conserved residue(s) required for the propagation of feature annotation.</text>
</comment>
<name>A0ABN1I1H9_9GAMM</name>
<reference evidence="6 7" key="1">
    <citation type="journal article" date="2019" name="Int. J. Syst. Evol. Microbiol.">
        <title>The Global Catalogue of Microorganisms (GCM) 10K type strain sequencing project: providing services to taxonomists for standard genome sequencing and annotation.</title>
        <authorList>
            <consortium name="The Broad Institute Genomics Platform"/>
            <consortium name="The Broad Institute Genome Sequencing Center for Infectious Disease"/>
            <person name="Wu L."/>
            <person name="Ma J."/>
        </authorList>
    </citation>
    <scope>NUCLEOTIDE SEQUENCE [LARGE SCALE GENOMIC DNA]</scope>
    <source>
        <strain evidence="6 7">JCM 15134</strain>
    </source>
</reference>
<dbReference type="SUPFAM" id="SSF52151">
    <property type="entry name" value="FabD/lysophospholipase-like"/>
    <property type="match status" value="1"/>
</dbReference>
<feature type="short sequence motif" description="GXSXG" evidence="4">
    <location>
        <begin position="86"/>
        <end position="90"/>
    </location>
</feature>
<gene>
    <name evidence="6" type="ORF">GCM10009104_02010</name>
</gene>
<dbReference type="InterPro" id="IPR050301">
    <property type="entry name" value="NTE"/>
</dbReference>
<feature type="domain" description="PNPLA" evidence="5">
    <location>
        <begin position="55"/>
        <end position="215"/>
    </location>
</feature>
<evidence type="ECO:0000259" key="5">
    <source>
        <dbReference type="PROSITE" id="PS51635"/>
    </source>
</evidence>
<dbReference type="EMBL" id="BAAAET010000001">
    <property type="protein sequence ID" value="GAA0681099.1"/>
    <property type="molecule type" value="Genomic_DNA"/>
</dbReference>
<keyword evidence="2 4" id="KW-0442">Lipid degradation</keyword>
<evidence type="ECO:0000313" key="7">
    <source>
        <dbReference type="Proteomes" id="UP001499915"/>
    </source>
</evidence>
<feature type="active site" description="Proton acceptor" evidence="4">
    <location>
        <position position="202"/>
    </location>
</feature>
<keyword evidence="3 4" id="KW-0443">Lipid metabolism</keyword>
<evidence type="ECO:0000313" key="6">
    <source>
        <dbReference type="EMBL" id="GAA0681099.1"/>
    </source>
</evidence>
<feature type="short sequence motif" description="DGA/G" evidence="4">
    <location>
        <begin position="202"/>
        <end position="204"/>
    </location>
</feature>
<accession>A0ABN1I1H9</accession>
<keyword evidence="1 4" id="KW-0378">Hydrolase</keyword>